<evidence type="ECO:0000313" key="4">
    <source>
        <dbReference type="Proteomes" id="UP001595556"/>
    </source>
</evidence>
<feature type="domain" description="Helicase/UvrB N-terminal" evidence="1">
    <location>
        <begin position="152"/>
        <end position="370"/>
    </location>
</feature>
<dbReference type="PANTHER" id="PTHR47396:SF1">
    <property type="entry name" value="ATP-DEPENDENT HELICASE IRC3-RELATED"/>
    <property type="match status" value="1"/>
</dbReference>
<proteinExistence type="predicted"/>
<dbReference type="InterPro" id="IPR050742">
    <property type="entry name" value="Helicase_Restrict-Modif_Enz"/>
</dbReference>
<dbReference type="Pfam" id="PF19778">
    <property type="entry name" value="RE_endonuc"/>
    <property type="match status" value="1"/>
</dbReference>
<protein>
    <submittedName>
        <fullName evidence="3">BPTD_3080 family restriction endonuclease</fullName>
        <ecNumber evidence="3">3.1.21.5</ecNumber>
    </submittedName>
</protein>
<evidence type="ECO:0000259" key="2">
    <source>
        <dbReference type="Pfam" id="PF19778"/>
    </source>
</evidence>
<keyword evidence="3" id="KW-0540">Nuclease</keyword>
<gene>
    <name evidence="3" type="ORF">ACFOEN_06280</name>
</gene>
<name>A0ABV7H3R6_9BURK</name>
<dbReference type="GO" id="GO:0015668">
    <property type="term" value="F:type III site-specific deoxyribonuclease activity"/>
    <property type="evidence" value="ECO:0007669"/>
    <property type="project" value="UniProtKB-EC"/>
</dbReference>
<dbReference type="NCBIfam" id="NF046055">
    <property type="entry name" value="restr_BPTD_3080"/>
    <property type="match status" value="1"/>
</dbReference>
<keyword evidence="3" id="KW-0255">Endonuclease</keyword>
<organism evidence="3 4">
    <name type="scientific">Piscinibacterium candidicorallinum</name>
    <dbReference type="NCBI Taxonomy" id="1793872"/>
    <lineage>
        <taxon>Bacteria</taxon>
        <taxon>Pseudomonadati</taxon>
        <taxon>Pseudomonadota</taxon>
        <taxon>Betaproteobacteria</taxon>
        <taxon>Burkholderiales</taxon>
        <taxon>Piscinibacterium</taxon>
    </lineage>
</organism>
<reference evidence="4" key="1">
    <citation type="journal article" date="2019" name="Int. J. Syst. Evol. Microbiol.">
        <title>The Global Catalogue of Microorganisms (GCM) 10K type strain sequencing project: providing services to taxonomists for standard genome sequencing and annotation.</title>
        <authorList>
            <consortium name="The Broad Institute Genomics Platform"/>
            <consortium name="The Broad Institute Genome Sequencing Center for Infectious Disease"/>
            <person name="Wu L."/>
            <person name="Ma J."/>
        </authorList>
    </citation>
    <scope>NUCLEOTIDE SEQUENCE [LARGE SCALE GENOMIC DNA]</scope>
    <source>
        <strain evidence="4">KCTC 52168</strain>
    </source>
</reference>
<dbReference type="Proteomes" id="UP001595556">
    <property type="component" value="Unassembled WGS sequence"/>
</dbReference>
<dbReference type="InterPro" id="IPR027417">
    <property type="entry name" value="P-loop_NTPase"/>
</dbReference>
<dbReference type="RefSeq" id="WP_377302100.1">
    <property type="nucleotide sequence ID" value="NZ_CP180191.1"/>
</dbReference>
<sequence>MTDSAFFSHPILNSPYAYPRRHWELDTSGQPTQHVVESRRPADFITPIPKPRKQKGAPKQEALLFDEGLSTQDTQYHSAIINGVRAEVDRWRAIPDPRRWKVTPETARLLQHWRSHQFSGVRPFFCQIEAVETAIWLTEVAPELGKAGQRFLEHLDSANQEANPGLARLALKLATGAGKTTVMAMLIAWQTVNAVRRPGSRRFTRGFLVVAPGITIRDRLRVLQPNDPDSYFRHREIVPDDMLPDLDRAKIVITNFHAFKRRERIELSKGGRLLLQGRGGDELDTLETEGQMLQRVMPDLMGLSNVMVINDEAHHCYREKPGAGLDEDLKGEERKEAEENNEAARLWISGLEVVARKLGVARVMDLSATPFFLRGSGYAEGTLFPWTMSDFSLMDAIESGIVKLPRVPVADNIPGAEMPMFRNLWEHIRAKMPKKGRGQADSLNPLDLPPQFQTALAALYGHYEKTFALWAEEKIPVPPCFIVVCNNTATSKLVHDYIAGFRQVQKDGSVRMVEGRLPLFRNHDENGNPLGRPRTLLIDSEQLESGEALDDTFRAMAADEIERFRREIVERTGDVRAGQDISDQDLLREVMNTVGKKGRLGESIRCVVSVSMLTEGWDTNTVTHVLGVRAFGTQLLCEQVIGRALRRYSYDLNEAGLFNVEYADVLGIPFDFNAKPVVAPPQKPRETVQVRAVRPDRDALEIRFPRVRGYRADLPALRLGADFNADSVMELTPDLVGATETRNSGIIGETVDLNLVHTGQVRVAQVAYELTAHLVLTRWRDADGDPQLHLFGQLKRITRQWLEQCLVCKGGTYPAQLKYKTLADMAAARISDAITRTAVGSRPIRAVLDPYNPTGSTAHVNFNTSKTDRYDTAGPPPKCHVNWVILDSDWEAEFCRVAERHPRVKAYVKNHNLDFEVPYRYGSETRTYRPDFIVLVDDGRGDGDLLHLVVEIKGWRGEDAKDKKSTMETYWVPGVNNLGSHGRWAFAEFGDVWQMQSDFAAKVQAQFDTMIETAAPALPVVEATH</sequence>
<keyword evidence="3" id="KW-0378">Hydrolase</keyword>
<dbReference type="SUPFAM" id="SSF52540">
    <property type="entry name" value="P-loop containing nucleoside triphosphate hydrolases"/>
    <property type="match status" value="1"/>
</dbReference>
<evidence type="ECO:0000259" key="1">
    <source>
        <dbReference type="Pfam" id="PF04851"/>
    </source>
</evidence>
<dbReference type="InterPro" id="IPR006935">
    <property type="entry name" value="Helicase/UvrB_N"/>
</dbReference>
<dbReference type="PANTHER" id="PTHR47396">
    <property type="entry name" value="TYPE I RESTRICTION ENZYME ECOKI R PROTEIN"/>
    <property type="match status" value="1"/>
</dbReference>
<evidence type="ECO:0000313" key="3">
    <source>
        <dbReference type="EMBL" id="MFC3147246.1"/>
    </source>
</evidence>
<dbReference type="InterPro" id="IPR045572">
    <property type="entry name" value="RE_endonuc_C"/>
</dbReference>
<dbReference type="EMBL" id="JBHRTI010000003">
    <property type="protein sequence ID" value="MFC3147246.1"/>
    <property type="molecule type" value="Genomic_DNA"/>
</dbReference>
<comment type="caution">
    <text evidence="3">The sequence shown here is derived from an EMBL/GenBank/DDBJ whole genome shotgun (WGS) entry which is preliminary data.</text>
</comment>
<accession>A0ABV7H3R6</accession>
<feature type="domain" description="Type III restriction enzyme C-terminal endonuclease" evidence="2">
    <location>
        <begin position="883"/>
        <end position="959"/>
    </location>
</feature>
<keyword evidence="4" id="KW-1185">Reference proteome</keyword>
<dbReference type="Pfam" id="PF04851">
    <property type="entry name" value="ResIII"/>
    <property type="match status" value="1"/>
</dbReference>
<dbReference type="EC" id="3.1.21.5" evidence="3"/>
<dbReference type="Gene3D" id="3.40.50.300">
    <property type="entry name" value="P-loop containing nucleotide triphosphate hydrolases"/>
    <property type="match status" value="2"/>
</dbReference>